<keyword evidence="2" id="KW-1185">Reference proteome</keyword>
<dbReference type="Proteomes" id="UP000325577">
    <property type="component" value="Linkage Group LG20"/>
</dbReference>
<reference evidence="1 2" key="1">
    <citation type="submission" date="2019-09" db="EMBL/GenBank/DDBJ databases">
        <title>A chromosome-level genome assembly of the Chinese tupelo Nyssa sinensis.</title>
        <authorList>
            <person name="Yang X."/>
            <person name="Kang M."/>
            <person name="Yang Y."/>
            <person name="Xiong H."/>
            <person name="Wang M."/>
            <person name="Zhang Z."/>
            <person name="Wang Z."/>
            <person name="Wu H."/>
            <person name="Ma T."/>
            <person name="Liu J."/>
            <person name="Xi Z."/>
        </authorList>
    </citation>
    <scope>NUCLEOTIDE SEQUENCE [LARGE SCALE GENOMIC DNA]</scope>
    <source>
        <strain evidence="1">J267</strain>
        <tissue evidence="1">Leaf</tissue>
    </source>
</reference>
<sequence length="75" mass="8621">MVGNSFEWGAVSTWRILYPPKEDASYRESFPREASVVVVVVVVVAHSYLSEKFPNSGLCLLLRIGEIWLFFYVHK</sequence>
<gene>
    <name evidence="1" type="ORF">F0562_034425</name>
</gene>
<dbReference type="AlphaFoldDB" id="A0A5J5ALL4"/>
<accession>A0A5J5ALL4</accession>
<evidence type="ECO:0000313" key="1">
    <source>
        <dbReference type="EMBL" id="KAA8529971.1"/>
    </source>
</evidence>
<proteinExistence type="predicted"/>
<organism evidence="1 2">
    <name type="scientific">Nyssa sinensis</name>
    <dbReference type="NCBI Taxonomy" id="561372"/>
    <lineage>
        <taxon>Eukaryota</taxon>
        <taxon>Viridiplantae</taxon>
        <taxon>Streptophyta</taxon>
        <taxon>Embryophyta</taxon>
        <taxon>Tracheophyta</taxon>
        <taxon>Spermatophyta</taxon>
        <taxon>Magnoliopsida</taxon>
        <taxon>eudicotyledons</taxon>
        <taxon>Gunneridae</taxon>
        <taxon>Pentapetalae</taxon>
        <taxon>asterids</taxon>
        <taxon>Cornales</taxon>
        <taxon>Nyssaceae</taxon>
        <taxon>Nyssa</taxon>
    </lineage>
</organism>
<protein>
    <submittedName>
        <fullName evidence="1">Uncharacterized protein</fullName>
    </submittedName>
</protein>
<name>A0A5J5ALL4_9ASTE</name>
<evidence type="ECO:0000313" key="2">
    <source>
        <dbReference type="Proteomes" id="UP000325577"/>
    </source>
</evidence>
<dbReference type="EMBL" id="CM018044">
    <property type="protein sequence ID" value="KAA8529971.1"/>
    <property type="molecule type" value="Genomic_DNA"/>
</dbReference>